<feature type="transmembrane region" description="Helical" evidence="1">
    <location>
        <begin position="444"/>
        <end position="473"/>
    </location>
</feature>
<evidence type="ECO:0000313" key="3">
    <source>
        <dbReference type="Proteomes" id="UP001218218"/>
    </source>
</evidence>
<keyword evidence="1" id="KW-0472">Membrane</keyword>
<dbReference type="AlphaFoldDB" id="A0AAD7EB75"/>
<feature type="transmembrane region" description="Helical" evidence="1">
    <location>
        <begin position="79"/>
        <end position="104"/>
    </location>
</feature>
<proteinExistence type="predicted"/>
<protein>
    <submittedName>
        <fullName evidence="2">Uncharacterized protein</fullName>
    </submittedName>
</protein>
<evidence type="ECO:0000256" key="1">
    <source>
        <dbReference type="SAM" id="Phobius"/>
    </source>
</evidence>
<evidence type="ECO:0000313" key="2">
    <source>
        <dbReference type="EMBL" id="KAJ7308603.1"/>
    </source>
</evidence>
<comment type="caution">
    <text evidence="2">The sequence shown here is derived from an EMBL/GenBank/DDBJ whole genome shotgun (WGS) entry which is preliminary data.</text>
</comment>
<gene>
    <name evidence="2" type="ORF">DFH08DRAFT_900405</name>
</gene>
<sequence>MRSSAIPSLDMESVHLHLSDRQDSVPLSETHLICLTMVESFCIPLSPMPLMKGLLASIFNYRLGYAPTRPYAWRWTTPIAFLVFLVATIILALINVPLSAYTIVTEATFTPNASLPALALHGLVPSILQESSYSGSFSPQTLTPGQIIRLNGAIHSYNITGAYNGFNTSQPVTSFLYYNNPLSDSCDITNMTIRAKKSERSQGSVQITCWTPAIYIMTFDVNLPSEFASTDDIRIASLGMFQNELDLSWSSMRLAIDLSGLQAVPANASVTGFEITVRPCCDCHGNADATWNTGIFSLDYPPCSEAPASFLSFESYVYLNDLPFPTWNNTDFFLAEWNMFNGTSFAGLNTVLHNFFQAMYHTIRLDLGVSQPNQIYMSADMYNRSISTVYIPGLFYEGGPEEAFANSSLRYSSNLTILWTAEQQDVVRVPIMSYVRTMPCLKPLGAAITSVFVSTFAMVSVLWQVFSFIAAALSDKGNNKEIESLRETVEQMRQDLNNLKHGLIVDDEKSEDMNPL</sequence>
<accession>A0AAD7EB75</accession>
<reference evidence="2" key="1">
    <citation type="submission" date="2023-03" db="EMBL/GenBank/DDBJ databases">
        <title>Massive genome expansion in bonnet fungi (Mycena s.s.) driven by repeated elements and novel gene families across ecological guilds.</title>
        <authorList>
            <consortium name="Lawrence Berkeley National Laboratory"/>
            <person name="Harder C.B."/>
            <person name="Miyauchi S."/>
            <person name="Viragh M."/>
            <person name="Kuo A."/>
            <person name="Thoen E."/>
            <person name="Andreopoulos B."/>
            <person name="Lu D."/>
            <person name="Skrede I."/>
            <person name="Drula E."/>
            <person name="Henrissat B."/>
            <person name="Morin E."/>
            <person name="Kohler A."/>
            <person name="Barry K."/>
            <person name="LaButti K."/>
            <person name="Morin E."/>
            <person name="Salamov A."/>
            <person name="Lipzen A."/>
            <person name="Mereny Z."/>
            <person name="Hegedus B."/>
            <person name="Baldrian P."/>
            <person name="Stursova M."/>
            <person name="Weitz H."/>
            <person name="Taylor A."/>
            <person name="Grigoriev I.V."/>
            <person name="Nagy L.G."/>
            <person name="Martin F."/>
            <person name="Kauserud H."/>
        </authorList>
    </citation>
    <scope>NUCLEOTIDE SEQUENCE</scope>
    <source>
        <strain evidence="2">CBHHK002</strain>
    </source>
</reference>
<keyword evidence="1" id="KW-0812">Transmembrane</keyword>
<dbReference type="Proteomes" id="UP001218218">
    <property type="component" value="Unassembled WGS sequence"/>
</dbReference>
<keyword evidence="1" id="KW-1133">Transmembrane helix</keyword>
<keyword evidence="3" id="KW-1185">Reference proteome</keyword>
<organism evidence="2 3">
    <name type="scientific">Mycena albidolilacea</name>
    <dbReference type="NCBI Taxonomy" id="1033008"/>
    <lineage>
        <taxon>Eukaryota</taxon>
        <taxon>Fungi</taxon>
        <taxon>Dikarya</taxon>
        <taxon>Basidiomycota</taxon>
        <taxon>Agaricomycotina</taxon>
        <taxon>Agaricomycetes</taxon>
        <taxon>Agaricomycetidae</taxon>
        <taxon>Agaricales</taxon>
        <taxon>Marasmiineae</taxon>
        <taxon>Mycenaceae</taxon>
        <taxon>Mycena</taxon>
    </lineage>
</organism>
<dbReference type="EMBL" id="JARIHO010000085">
    <property type="protein sequence ID" value="KAJ7308603.1"/>
    <property type="molecule type" value="Genomic_DNA"/>
</dbReference>
<name>A0AAD7EB75_9AGAR</name>